<evidence type="ECO:0000313" key="3">
    <source>
        <dbReference type="Proteomes" id="UP000230002"/>
    </source>
</evidence>
<organism evidence="2 3">
    <name type="scientific">Ganoderma sinense ZZ0214-1</name>
    <dbReference type="NCBI Taxonomy" id="1077348"/>
    <lineage>
        <taxon>Eukaryota</taxon>
        <taxon>Fungi</taxon>
        <taxon>Dikarya</taxon>
        <taxon>Basidiomycota</taxon>
        <taxon>Agaricomycotina</taxon>
        <taxon>Agaricomycetes</taxon>
        <taxon>Polyporales</taxon>
        <taxon>Polyporaceae</taxon>
        <taxon>Ganoderma</taxon>
    </lineage>
</organism>
<proteinExistence type="predicted"/>
<dbReference type="STRING" id="1077348.A0A2G8S9N1"/>
<keyword evidence="3" id="KW-1185">Reference proteome</keyword>
<dbReference type="AlphaFoldDB" id="A0A2G8S9N1"/>
<protein>
    <submittedName>
        <fullName evidence="2">Uncharacterized protein</fullName>
    </submittedName>
</protein>
<sequence>MSGSSSFTPSTLIDPAKERDWPAQLGMLDWDTTNVVFTKRTLLEFLKLRTYRYAGVTVDTNFTNIQKLPRYAQFGKFAGTSPSEVGAASTNVVASPSASSTAASDFKPTRRVREAPGGFTHDIFGSSADDDALARAPPNPSSGAIQEAQVLAVEANRDSEDAPAPAPAQQRKKSNNSSGIASLWDAPDESGAFKPTRRVREMPGGKDSISGLF</sequence>
<feature type="region of interest" description="Disordered" evidence="1">
    <location>
        <begin position="92"/>
        <end position="142"/>
    </location>
</feature>
<gene>
    <name evidence="2" type="ORF">GSI_07158</name>
</gene>
<accession>A0A2G8S9N1</accession>
<comment type="caution">
    <text evidence="2">The sequence shown here is derived from an EMBL/GenBank/DDBJ whole genome shotgun (WGS) entry which is preliminary data.</text>
</comment>
<name>A0A2G8S9N1_9APHY</name>
<reference evidence="2 3" key="1">
    <citation type="journal article" date="2015" name="Sci. Rep.">
        <title>Chromosome-level genome map provides insights into diverse defense mechanisms in the medicinal fungus Ganoderma sinense.</title>
        <authorList>
            <person name="Zhu Y."/>
            <person name="Xu J."/>
            <person name="Sun C."/>
            <person name="Zhou S."/>
            <person name="Xu H."/>
            <person name="Nelson D.R."/>
            <person name="Qian J."/>
            <person name="Song J."/>
            <person name="Luo H."/>
            <person name="Xiang L."/>
            <person name="Li Y."/>
            <person name="Xu Z."/>
            <person name="Ji A."/>
            <person name="Wang L."/>
            <person name="Lu S."/>
            <person name="Hayward A."/>
            <person name="Sun W."/>
            <person name="Li X."/>
            <person name="Schwartz D.C."/>
            <person name="Wang Y."/>
            <person name="Chen S."/>
        </authorList>
    </citation>
    <scope>NUCLEOTIDE SEQUENCE [LARGE SCALE GENOMIC DNA]</scope>
    <source>
        <strain evidence="2 3">ZZ0214-1</strain>
    </source>
</reference>
<dbReference type="OrthoDB" id="4062651at2759"/>
<dbReference type="EMBL" id="AYKW01000014">
    <property type="protein sequence ID" value="PIL30459.1"/>
    <property type="molecule type" value="Genomic_DNA"/>
</dbReference>
<dbReference type="Proteomes" id="UP000230002">
    <property type="component" value="Unassembled WGS sequence"/>
</dbReference>
<feature type="region of interest" description="Disordered" evidence="1">
    <location>
        <begin position="154"/>
        <end position="213"/>
    </location>
</feature>
<feature type="compositionally biased region" description="Low complexity" evidence="1">
    <location>
        <begin position="92"/>
        <end position="104"/>
    </location>
</feature>
<evidence type="ECO:0000313" key="2">
    <source>
        <dbReference type="EMBL" id="PIL30459.1"/>
    </source>
</evidence>
<evidence type="ECO:0000256" key="1">
    <source>
        <dbReference type="SAM" id="MobiDB-lite"/>
    </source>
</evidence>